<proteinExistence type="predicted"/>
<dbReference type="RefSeq" id="WP_011087997.1">
    <property type="nucleotide sequence ID" value="NZ_AJQI01000455.1"/>
</dbReference>
<protein>
    <submittedName>
        <fullName evidence="1">Uncharacterized protein</fullName>
    </submittedName>
</protein>
<accession>A0A0E3VXF8</accession>
<dbReference type="GeneID" id="46492234"/>
<sequence>MNTYNVVTMKGDRLKMPPVKNFHVLMEFPWLPDFAKWLLKVVEAEELWFEVRQAELFAQNFPHLVTFPDPQLHDCALAVVSALQDQEMMDGEADDAFVYAIDFSFCKARGFETEFILLKELGFFTVFENFYRTAIPKSIDRCLVKIVFHRVAYHHLDEEGKLSANSPGILYMPKAEAEAKAEWWRAQ</sequence>
<gene>
    <name evidence="1" type="ORF">NK6_9446</name>
</gene>
<organism evidence="1 2">
    <name type="scientific">Bradyrhizobium diazoefficiens</name>
    <dbReference type="NCBI Taxonomy" id="1355477"/>
    <lineage>
        <taxon>Bacteria</taxon>
        <taxon>Pseudomonadati</taxon>
        <taxon>Pseudomonadota</taxon>
        <taxon>Alphaproteobacteria</taxon>
        <taxon>Hyphomicrobiales</taxon>
        <taxon>Nitrobacteraceae</taxon>
        <taxon>Bradyrhizobium</taxon>
    </lineage>
</organism>
<dbReference type="EMBL" id="AP014685">
    <property type="protein sequence ID" value="BAR62585.1"/>
    <property type="molecule type" value="Genomic_DNA"/>
</dbReference>
<reference evidence="1 2" key="1">
    <citation type="submission" date="2014-11" db="EMBL/GenBank/DDBJ databases">
        <title>Symbiosis island explosion on the genome of extra-slow-growing strains of soybean bradyrhizobia with massive insertion sequences.</title>
        <authorList>
            <person name="Iida T."/>
            <person name="Minamisawa K."/>
        </authorList>
    </citation>
    <scope>NUCLEOTIDE SEQUENCE [LARGE SCALE GENOMIC DNA]</scope>
    <source>
        <strain evidence="1 2">NK6</strain>
    </source>
</reference>
<dbReference type="Proteomes" id="UP000063308">
    <property type="component" value="Chromosome"/>
</dbReference>
<evidence type="ECO:0000313" key="2">
    <source>
        <dbReference type="Proteomes" id="UP000063308"/>
    </source>
</evidence>
<dbReference type="AlphaFoldDB" id="A0A0E3VXF8"/>
<name>A0A0E3VXF8_9BRAD</name>
<evidence type="ECO:0000313" key="1">
    <source>
        <dbReference type="EMBL" id="BAR62585.1"/>
    </source>
</evidence>